<organism evidence="2 3">
    <name type="scientific">Candidatus Paracaedimonas acanthamoebae</name>
    <dbReference type="NCBI Taxonomy" id="244581"/>
    <lineage>
        <taxon>Bacteria</taxon>
        <taxon>Pseudomonadati</taxon>
        <taxon>Pseudomonadota</taxon>
        <taxon>Alphaproteobacteria</taxon>
        <taxon>Holosporales</taxon>
        <taxon>Caedimonadaceae</taxon>
        <taxon>Candidatus Paracaedimonas</taxon>
    </lineage>
</organism>
<comment type="caution">
    <text evidence="2">The sequence shown here is derived from an EMBL/GenBank/DDBJ whole genome shotgun (WGS) entry which is preliminary data.</text>
</comment>
<dbReference type="EMBL" id="JAFKGL010000012">
    <property type="protein sequence ID" value="MBN9412660.1"/>
    <property type="molecule type" value="Genomic_DNA"/>
</dbReference>
<dbReference type="AlphaFoldDB" id="A0A8J7TT99"/>
<sequence>MKKQLQSIKEEKLHNLQNSNSDSDNFFFYIRRIKRF</sequence>
<gene>
    <name evidence="2" type="ORF">J0H12_01870</name>
</gene>
<accession>A0A8J7TT99</accession>
<dbReference type="Proteomes" id="UP000664414">
    <property type="component" value="Unassembled WGS sequence"/>
</dbReference>
<protein>
    <submittedName>
        <fullName evidence="2">Uncharacterized protein</fullName>
    </submittedName>
</protein>
<name>A0A8J7TT99_9PROT</name>
<evidence type="ECO:0000313" key="3">
    <source>
        <dbReference type="Proteomes" id="UP000664414"/>
    </source>
</evidence>
<proteinExistence type="predicted"/>
<reference evidence="2" key="1">
    <citation type="submission" date="2021-02" db="EMBL/GenBank/DDBJ databases">
        <title>Thiocyanate and organic carbon inputs drive convergent selection for specific autotrophic Afipia and Thiobacillus strains within complex microbiomes.</title>
        <authorList>
            <person name="Huddy R.J."/>
            <person name="Sachdeva R."/>
            <person name="Kadzinga F."/>
            <person name="Kantor R.S."/>
            <person name="Harrison S.T.L."/>
            <person name="Banfield J.F."/>
        </authorList>
    </citation>
    <scope>NUCLEOTIDE SEQUENCE</scope>
    <source>
        <strain evidence="2">SCN18_10_11_15_R4_P_38_20</strain>
    </source>
</reference>
<feature type="region of interest" description="Disordered" evidence="1">
    <location>
        <begin position="1"/>
        <end position="23"/>
    </location>
</feature>
<evidence type="ECO:0000313" key="2">
    <source>
        <dbReference type="EMBL" id="MBN9412660.1"/>
    </source>
</evidence>
<evidence type="ECO:0000256" key="1">
    <source>
        <dbReference type="SAM" id="MobiDB-lite"/>
    </source>
</evidence>